<dbReference type="EnsemblMetazoa" id="HelroT178135">
    <property type="protein sequence ID" value="HelroP178135"/>
    <property type="gene ID" value="HelroG178135"/>
</dbReference>
<organism evidence="2 3">
    <name type="scientific">Helobdella robusta</name>
    <name type="common">Californian leech</name>
    <dbReference type="NCBI Taxonomy" id="6412"/>
    <lineage>
        <taxon>Eukaryota</taxon>
        <taxon>Metazoa</taxon>
        <taxon>Spiralia</taxon>
        <taxon>Lophotrochozoa</taxon>
        <taxon>Annelida</taxon>
        <taxon>Clitellata</taxon>
        <taxon>Hirudinea</taxon>
        <taxon>Rhynchobdellida</taxon>
        <taxon>Glossiphoniidae</taxon>
        <taxon>Helobdella</taxon>
    </lineage>
</organism>
<dbReference type="KEGG" id="hro:HELRODRAFT_178135"/>
<reference evidence="2" key="3">
    <citation type="submission" date="2015-06" db="UniProtKB">
        <authorList>
            <consortium name="EnsemblMetazoa"/>
        </authorList>
    </citation>
    <scope>IDENTIFICATION</scope>
</reference>
<sequence length="120" mass="13762">MLLQNDPPQFASSDPVHKLVQQPSLSPYAPNEFEQKHFLQDDSSMKNKLNFQNFGDNFITLKNKNRPVLKRQSNGAGNTISNNSQVLSREVEHFERHFITESYLKTNSKSETSLTQVLKP</sequence>
<dbReference type="AlphaFoldDB" id="T1FCT5"/>
<reference evidence="3" key="1">
    <citation type="submission" date="2012-12" db="EMBL/GenBank/DDBJ databases">
        <authorList>
            <person name="Hellsten U."/>
            <person name="Grimwood J."/>
            <person name="Chapman J.A."/>
            <person name="Shapiro H."/>
            <person name="Aerts A."/>
            <person name="Otillar R.P."/>
            <person name="Terry A.Y."/>
            <person name="Boore J.L."/>
            <person name="Simakov O."/>
            <person name="Marletaz F."/>
            <person name="Cho S.-J."/>
            <person name="Edsinger-Gonzales E."/>
            <person name="Havlak P."/>
            <person name="Kuo D.-H."/>
            <person name="Larsson T."/>
            <person name="Lv J."/>
            <person name="Arendt D."/>
            <person name="Savage R."/>
            <person name="Osoegawa K."/>
            <person name="de Jong P."/>
            <person name="Lindberg D.R."/>
            <person name="Seaver E.C."/>
            <person name="Weisblat D.A."/>
            <person name="Putnam N.H."/>
            <person name="Grigoriev I.V."/>
            <person name="Rokhsar D.S."/>
        </authorList>
    </citation>
    <scope>NUCLEOTIDE SEQUENCE</scope>
</reference>
<accession>T1FCT5</accession>
<dbReference type="RefSeq" id="XP_009024526.1">
    <property type="nucleotide sequence ID" value="XM_009026278.1"/>
</dbReference>
<dbReference type="Proteomes" id="UP000015101">
    <property type="component" value="Unassembled WGS sequence"/>
</dbReference>
<evidence type="ECO:0000313" key="1">
    <source>
        <dbReference type="EMBL" id="ESN97350.1"/>
    </source>
</evidence>
<keyword evidence="3" id="KW-1185">Reference proteome</keyword>
<evidence type="ECO:0000313" key="3">
    <source>
        <dbReference type="Proteomes" id="UP000015101"/>
    </source>
</evidence>
<dbReference type="HOGENOM" id="CLU_2052153_0_0_1"/>
<dbReference type="InParanoid" id="T1FCT5"/>
<protein>
    <submittedName>
        <fullName evidence="1 2">Uncharacterized protein</fullName>
    </submittedName>
</protein>
<gene>
    <name evidence="2" type="primary">20206634</name>
    <name evidence="1" type="ORF">HELRODRAFT_178135</name>
</gene>
<dbReference type="GeneID" id="20206634"/>
<proteinExistence type="predicted"/>
<dbReference type="EMBL" id="KB097379">
    <property type="protein sequence ID" value="ESN97350.1"/>
    <property type="molecule type" value="Genomic_DNA"/>
</dbReference>
<dbReference type="CTD" id="20206634"/>
<evidence type="ECO:0000313" key="2">
    <source>
        <dbReference type="EnsemblMetazoa" id="HelroP178135"/>
    </source>
</evidence>
<reference evidence="1 3" key="2">
    <citation type="journal article" date="2013" name="Nature">
        <title>Insights into bilaterian evolution from three spiralian genomes.</title>
        <authorList>
            <person name="Simakov O."/>
            <person name="Marletaz F."/>
            <person name="Cho S.J."/>
            <person name="Edsinger-Gonzales E."/>
            <person name="Havlak P."/>
            <person name="Hellsten U."/>
            <person name="Kuo D.H."/>
            <person name="Larsson T."/>
            <person name="Lv J."/>
            <person name="Arendt D."/>
            <person name="Savage R."/>
            <person name="Osoegawa K."/>
            <person name="de Jong P."/>
            <person name="Grimwood J."/>
            <person name="Chapman J.A."/>
            <person name="Shapiro H."/>
            <person name="Aerts A."/>
            <person name="Otillar R.P."/>
            <person name="Terry A.Y."/>
            <person name="Boore J.L."/>
            <person name="Grigoriev I.V."/>
            <person name="Lindberg D.R."/>
            <person name="Seaver E.C."/>
            <person name="Weisblat D.A."/>
            <person name="Putnam N.H."/>
            <person name="Rokhsar D.S."/>
        </authorList>
    </citation>
    <scope>NUCLEOTIDE SEQUENCE</scope>
</reference>
<dbReference type="EMBL" id="AMQM01006310">
    <property type="status" value="NOT_ANNOTATED_CDS"/>
    <property type="molecule type" value="Genomic_DNA"/>
</dbReference>
<name>T1FCT5_HELRO</name>